<organism evidence="5 6">
    <name type="scientific">Streptomyces marincola</name>
    <dbReference type="NCBI Taxonomy" id="2878388"/>
    <lineage>
        <taxon>Bacteria</taxon>
        <taxon>Bacillati</taxon>
        <taxon>Actinomycetota</taxon>
        <taxon>Actinomycetes</taxon>
        <taxon>Kitasatosporales</taxon>
        <taxon>Streptomycetaceae</taxon>
        <taxon>Streptomyces</taxon>
    </lineage>
</organism>
<evidence type="ECO:0000256" key="3">
    <source>
        <dbReference type="SAM" id="MobiDB-lite"/>
    </source>
</evidence>
<dbReference type="InterPro" id="IPR052216">
    <property type="entry name" value="CRISPR_Csm3_endoribonuclease"/>
</dbReference>
<dbReference type="AlphaFoldDB" id="A0A1W7D4L0"/>
<protein>
    <recommendedName>
        <fullName evidence="4">CRISPR type III-associated protein domain-containing protein</fullName>
    </recommendedName>
</protein>
<dbReference type="PANTHER" id="PTHR35579">
    <property type="entry name" value="CRISPR SYSTEM CMS ENDORIBONUCLEASE CSM3"/>
    <property type="match status" value="1"/>
</dbReference>
<accession>A0A1W7D4L0</accession>
<dbReference type="KEGG" id="smao:CAG99_26640"/>
<feature type="domain" description="CRISPR type III-associated protein" evidence="4">
    <location>
        <begin position="26"/>
        <end position="219"/>
    </location>
</feature>
<reference evidence="5 6" key="1">
    <citation type="submission" date="2017-05" db="EMBL/GenBank/DDBJ databases">
        <title>Complete genome sequence of Streptomyces sp. SCSIO 03032 revealed the diverse biosynthetic pathways for its bioactive secondary metabolites.</title>
        <authorList>
            <person name="Ma L."/>
            <person name="Zhu Y."/>
            <person name="Zhang W."/>
            <person name="Zhang G."/>
            <person name="Tian X."/>
            <person name="Zhang S."/>
            <person name="Zhang C."/>
        </authorList>
    </citation>
    <scope>NUCLEOTIDE SEQUENCE [LARGE SCALE GENOMIC DNA]</scope>
    <source>
        <strain evidence="5 6">SCSIO 03032</strain>
    </source>
</reference>
<dbReference type="EMBL" id="CP021121">
    <property type="protein sequence ID" value="ARQ71935.1"/>
    <property type="molecule type" value="Genomic_DNA"/>
</dbReference>
<feature type="region of interest" description="Disordered" evidence="3">
    <location>
        <begin position="237"/>
        <end position="258"/>
    </location>
</feature>
<dbReference type="Proteomes" id="UP000194218">
    <property type="component" value="Chromosome"/>
</dbReference>
<dbReference type="OrthoDB" id="482771at2"/>
<dbReference type="Pfam" id="PF03787">
    <property type="entry name" value="RAMPs"/>
    <property type="match status" value="1"/>
</dbReference>
<feature type="region of interest" description="Disordered" evidence="3">
    <location>
        <begin position="591"/>
        <end position="624"/>
    </location>
</feature>
<sequence length="771" mass="82924">MTEHPAHQSPKEQATDPANGQFDLRLHMVSDWHVGTGGGDHGHVDRLVQRDEDGLPHVPAKTLVGIWRDACELAAHALDAGPTGAWHAWVDDLFGTQGQLRRGARPAAPRPARLAVDGALRMPGRVGALLRDRPLLRQAATFRKPGVAIDPRTGAAADDMFRIEEMARAGVALAGTAELRDLDLLDEEQRRAAIALLRCGARLVESIGGKRRRGAGRCRLELAGGLPEAELAVLTTRPSDPPPHRGSHVTATPAPAAGPGWEQATLLLRTRTPVLAYAQSQGNLVRGRDHLPGWILLPTVLGRLRGQAAALAIRGDLVVTAATPGRPVPRVFTTAKDDPAVIRANTLAEPSPEGTRAARSGYLDDIGGDALAVRQPEMAVRMHNTIQDDVQRPTEAIGGVYIYAALAPRQEFRAQVRVRTGVLPKGWARSLTGTWRVGRSAKDDYGLVQVTLADTGPVGRATGGPVAEGGTLRVWLQSDLLVRDARLRPSTSWDDAARALERALASAGARGVRLEPVRNGEAAVGVGRVDSWHRKWGLPRPTLLGIAAGSCLTFRVAEGTVPAAALRDAEAAGAGERTAEGFGQVLINDPLLSTPITHPSRPAEPAPDAPHRQPTAPLTPAEAGHEEVRLIERAAWRHALADAAESIAADPARRETIIPRGPTPTQLNAVRRLLPELDDEHVTDWLKRLTWPQDAIDRLALLLNDHDKVWDYLDLPQDELTVTREGNTALRAELHGEAVRTVLAACLVAHARDAALSRDENDDTSRKEQRS</sequence>
<dbReference type="PANTHER" id="PTHR35579:SF3">
    <property type="entry name" value="CRISPR SYSTEM CMS ENDORIBONUCLEASE CSM3"/>
    <property type="match status" value="1"/>
</dbReference>
<evidence type="ECO:0000256" key="2">
    <source>
        <dbReference type="ARBA" id="ARBA00093789"/>
    </source>
</evidence>
<gene>
    <name evidence="5" type="ORF">CAG99_26640</name>
</gene>
<comment type="subunit">
    <text evidence="2">Part of the Csm effector complex that includes Cas10, Csm2, Csm3, Csm4 and Csm5.</text>
</comment>
<evidence type="ECO:0000259" key="4">
    <source>
        <dbReference type="Pfam" id="PF03787"/>
    </source>
</evidence>
<dbReference type="CDD" id="cd09726">
    <property type="entry name" value="RAMP_I_III"/>
    <property type="match status" value="1"/>
</dbReference>
<keyword evidence="6" id="KW-1185">Reference proteome</keyword>
<name>A0A1W7D4L0_9ACTN</name>
<evidence type="ECO:0000313" key="6">
    <source>
        <dbReference type="Proteomes" id="UP000194218"/>
    </source>
</evidence>
<proteinExistence type="predicted"/>
<keyword evidence="1" id="KW-0051">Antiviral defense</keyword>
<dbReference type="InterPro" id="IPR005537">
    <property type="entry name" value="RAMP_III_fam"/>
</dbReference>
<evidence type="ECO:0000313" key="5">
    <source>
        <dbReference type="EMBL" id="ARQ71935.1"/>
    </source>
</evidence>
<dbReference type="GO" id="GO:0051607">
    <property type="term" value="P:defense response to virus"/>
    <property type="evidence" value="ECO:0007669"/>
    <property type="project" value="UniProtKB-KW"/>
</dbReference>
<dbReference type="RefSeq" id="WP_086161770.1">
    <property type="nucleotide sequence ID" value="NZ_CP021121.1"/>
</dbReference>
<evidence type="ECO:0000256" key="1">
    <source>
        <dbReference type="ARBA" id="ARBA00023118"/>
    </source>
</evidence>